<sequence length="93" mass="10676">MSTAVNLWMGELTKLTDKIRLKKNHQQQQQHSFFIRSKTSQNESDDRIEEQEESGFTLVEAGKPASVLLKSPATEDSLSEETVFWLMDRFAPC</sequence>
<evidence type="ECO:0000313" key="2">
    <source>
        <dbReference type="EMBL" id="CAH1444881.1"/>
    </source>
</evidence>
<feature type="region of interest" description="Disordered" evidence="1">
    <location>
        <begin position="26"/>
        <end position="53"/>
    </location>
</feature>
<evidence type="ECO:0000313" key="3">
    <source>
        <dbReference type="Proteomes" id="UP001157418"/>
    </source>
</evidence>
<dbReference type="EMBL" id="CAKMRJ010005523">
    <property type="protein sequence ID" value="CAH1444881.1"/>
    <property type="molecule type" value="Genomic_DNA"/>
</dbReference>
<dbReference type="PANTHER" id="PTHR36346:SF2">
    <property type="entry name" value="EXPRESSED PROTEIN"/>
    <property type="match status" value="1"/>
</dbReference>
<comment type="caution">
    <text evidence="2">The sequence shown here is derived from an EMBL/GenBank/DDBJ whole genome shotgun (WGS) entry which is preliminary data.</text>
</comment>
<dbReference type="PANTHER" id="PTHR36346">
    <property type="entry name" value="EXPRESSED PROTEIN"/>
    <property type="match status" value="1"/>
</dbReference>
<evidence type="ECO:0000256" key="1">
    <source>
        <dbReference type="SAM" id="MobiDB-lite"/>
    </source>
</evidence>
<protein>
    <submittedName>
        <fullName evidence="2">Uncharacterized protein</fullName>
    </submittedName>
</protein>
<gene>
    <name evidence="2" type="ORF">LVIROSA_LOCUS30682</name>
</gene>
<dbReference type="AlphaFoldDB" id="A0AAU9P3L6"/>
<accession>A0AAU9P3L6</accession>
<feature type="compositionally biased region" description="Polar residues" evidence="1">
    <location>
        <begin position="26"/>
        <end position="42"/>
    </location>
</feature>
<keyword evidence="3" id="KW-1185">Reference proteome</keyword>
<proteinExistence type="predicted"/>
<organism evidence="2 3">
    <name type="scientific">Lactuca virosa</name>
    <dbReference type="NCBI Taxonomy" id="75947"/>
    <lineage>
        <taxon>Eukaryota</taxon>
        <taxon>Viridiplantae</taxon>
        <taxon>Streptophyta</taxon>
        <taxon>Embryophyta</taxon>
        <taxon>Tracheophyta</taxon>
        <taxon>Spermatophyta</taxon>
        <taxon>Magnoliopsida</taxon>
        <taxon>eudicotyledons</taxon>
        <taxon>Gunneridae</taxon>
        <taxon>Pentapetalae</taxon>
        <taxon>asterids</taxon>
        <taxon>campanulids</taxon>
        <taxon>Asterales</taxon>
        <taxon>Asteraceae</taxon>
        <taxon>Cichorioideae</taxon>
        <taxon>Cichorieae</taxon>
        <taxon>Lactucinae</taxon>
        <taxon>Lactuca</taxon>
    </lineage>
</organism>
<reference evidence="2 3" key="1">
    <citation type="submission" date="2022-01" db="EMBL/GenBank/DDBJ databases">
        <authorList>
            <person name="Xiong W."/>
            <person name="Schranz E."/>
        </authorList>
    </citation>
    <scope>NUCLEOTIDE SEQUENCE [LARGE SCALE GENOMIC DNA]</scope>
</reference>
<name>A0AAU9P3L6_9ASTR</name>
<dbReference type="Proteomes" id="UP001157418">
    <property type="component" value="Unassembled WGS sequence"/>
</dbReference>